<name>A0A6P2CQR6_9BACT</name>
<protein>
    <submittedName>
        <fullName evidence="1">Repeat-containing protein: Marine sediment metagenome DNA, contig: S01H1_S28096</fullName>
    </submittedName>
</protein>
<proteinExistence type="predicted"/>
<dbReference type="InterPro" id="IPR011990">
    <property type="entry name" value="TPR-like_helical_dom_sf"/>
</dbReference>
<dbReference type="AlphaFoldDB" id="A0A6P2CQR6"/>
<sequence>MARTARMAQIEALLAEDPNDAFLRYGLAMEHASAGDDAECATVLRDLIARTAAEPYVPAFLQCGQALMRLDRTEEACAVLKQGIDAARKTGDTHAQGEMQGLLASLE</sequence>
<dbReference type="EMBL" id="LR593886">
    <property type="protein sequence ID" value="VTR91388.1"/>
    <property type="molecule type" value="Genomic_DNA"/>
</dbReference>
<accession>A0A6P2CQR6</accession>
<dbReference type="KEGG" id="gms:SOIL9_63260"/>
<organism evidence="1 2">
    <name type="scientific">Gemmata massiliana</name>
    <dbReference type="NCBI Taxonomy" id="1210884"/>
    <lineage>
        <taxon>Bacteria</taxon>
        <taxon>Pseudomonadati</taxon>
        <taxon>Planctomycetota</taxon>
        <taxon>Planctomycetia</taxon>
        <taxon>Gemmatales</taxon>
        <taxon>Gemmataceae</taxon>
        <taxon>Gemmata</taxon>
    </lineage>
</organism>
<evidence type="ECO:0000313" key="1">
    <source>
        <dbReference type="EMBL" id="VTR91388.1"/>
    </source>
</evidence>
<dbReference type="SUPFAM" id="SSF48452">
    <property type="entry name" value="TPR-like"/>
    <property type="match status" value="1"/>
</dbReference>
<dbReference type="RefSeq" id="WP_162666386.1">
    <property type="nucleotide sequence ID" value="NZ_LR593886.1"/>
</dbReference>
<evidence type="ECO:0000313" key="2">
    <source>
        <dbReference type="Proteomes" id="UP000464178"/>
    </source>
</evidence>
<gene>
    <name evidence="1" type="ORF">SOIL9_63260</name>
</gene>
<reference evidence="1 2" key="1">
    <citation type="submission" date="2019-05" db="EMBL/GenBank/DDBJ databases">
        <authorList>
            <consortium name="Science for Life Laboratories"/>
        </authorList>
    </citation>
    <scope>NUCLEOTIDE SEQUENCE [LARGE SCALE GENOMIC DNA]</scope>
    <source>
        <strain evidence="1">Soil9</strain>
    </source>
</reference>
<dbReference type="Gene3D" id="1.25.40.10">
    <property type="entry name" value="Tetratricopeptide repeat domain"/>
    <property type="match status" value="2"/>
</dbReference>
<keyword evidence="2" id="KW-1185">Reference proteome</keyword>
<dbReference type="Proteomes" id="UP000464178">
    <property type="component" value="Chromosome"/>
</dbReference>